<feature type="transmembrane region" description="Helical" evidence="16">
    <location>
        <begin position="379"/>
        <end position="402"/>
    </location>
</feature>
<feature type="transmembrane region" description="Helical" evidence="16">
    <location>
        <begin position="487"/>
        <end position="509"/>
    </location>
</feature>
<evidence type="ECO:0000256" key="8">
    <source>
        <dbReference type="ARBA" id="ARBA00022741"/>
    </source>
</evidence>
<evidence type="ECO:0000313" key="20">
    <source>
        <dbReference type="Proteomes" id="UP000430345"/>
    </source>
</evidence>
<evidence type="ECO:0000256" key="7">
    <source>
        <dbReference type="ARBA" id="ARBA00022692"/>
    </source>
</evidence>
<keyword evidence="12" id="KW-0902">Two-component regulatory system</keyword>
<dbReference type="Gene3D" id="1.10.287.130">
    <property type="match status" value="1"/>
</dbReference>
<dbReference type="PANTHER" id="PTHR45528">
    <property type="entry name" value="SENSOR HISTIDINE KINASE CPXA"/>
    <property type="match status" value="1"/>
</dbReference>
<dbReference type="Proteomes" id="UP000430345">
    <property type="component" value="Unassembled WGS sequence"/>
</dbReference>
<dbReference type="InterPro" id="IPR036890">
    <property type="entry name" value="HATPase_C_sf"/>
</dbReference>
<keyword evidence="9" id="KW-0418">Kinase</keyword>
<evidence type="ECO:0000256" key="2">
    <source>
        <dbReference type="ARBA" id="ARBA00004651"/>
    </source>
</evidence>
<dbReference type="GO" id="GO:0005524">
    <property type="term" value="F:ATP binding"/>
    <property type="evidence" value="ECO:0007669"/>
    <property type="project" value="UniProtKB-KW"/>
</dbReference>
<name>A0A6I1MK19_9CLOT</name>
<evidence type="ECO:0000256" key="4">
    <source>
        <dbReference type="ARBA" id="ARBA00022475"/>
    </source>
</evidence>
<keyword evidence="6" id="KW-0808">Transferase</keyword>
<comment type="caution">
    <text evidence="19">The sequence shown here is derived from an EMBL/GenBank/DDBJ whole genome shotgun (WGS) entry which is preliminary data.</text>
</comment>
<keyword evidence="14" id="KW-0175">Coiled coil</keyword>
<organism evidence="19 20">
    <name type="scientific">Clostridium tarantellae</name>
    <dbReference type="NCBI Taxonomy" id="39493"/>
    <lineage>
        <taxon>Bacteria</taxon>
        <taxon>Bacillati</taxon>
        <taxon>Bacillota</taxon>
        <taxon>Clostridia</taxon>
        <taxon>Eubacteriales</taxon>
        <taxon>Clostridiaceae</taxon>
        <taxon>Clostridium</taxon>
    </lineage>
</organism>
<keyword evidence="7 16" id="KW-0812">Transmembrane</keyword>
<evidence type="ECO:0000259" key="18">
    <source>
        <dbReference type="PROSITE" id="PS50885"/>
    </source>
</evidence>
<dbReference type="InterPro" id="IPR003594">
    <property type="entry name" value="HATPase_dom"/>
</dbReference>
<dbReference type="RefSeq" id="WP_152887712.1">
    <property type="nucleotide sequence ID" value="NZ_WHJC01000021.1"/>
</dbReference>
<dbReference type="InterPro" id="IPR003660">
    <property type="entry name" value="HAMP_dom"/>
</dbReference>
<evidence type="ECO:0000256" key="1">
    <source>
        <dbReference type="ARBA" id="ARBA00000085"/>
    </source>
</evidence>
<feature type="region of interest" description="Disordered" evidence="15">
    <location>
        <begin position="1"/>
        <end position="27"/>
    </location>
</feature>
<evidence type="ECO:0000256" key="14">
    <source>
        <dbReference type="SAM" id="Coils"/>
    </source>
</evidence>
<dbReference type="GO" id="GO:0000155">
    <property type="term" value="F:phosphorelay sensor kinase activity"/>
    <property type="evidence" value="ECO:0007669"/>
    <property type="project" value="InterPro"/>
</dbReference>
<evidence type="ECO:0000256" key="5">
    <source>
        <dbReference type="ARBA" id="ARBA00022553"/>
    </source>
</evidence>
<dbReference type="Pfam" id="PF00512">
    <property type="entry name" value="HisKA"/>
    <property type="match status" value="1"/>
</dbReference>
<dbReference type="SUPFAM" id="SSF47384">
    <property type="entry name" value="Homodimeric domain of signal transducing histidine kinase"/>
    <property type="match status" value="1"/>
</dbReference>
<evidence type="ECO:0000256" key="10">
    <source>
        <dbReference type="ARBA" id="ARBA00022840"/>
    </source>
</evidence>
<evidence type="ECO:0000256" key="6">
    <source>
        <dbReference type="ARBA" id="ARBA00022679"/>
    </source>
</evidence>
<dbReference type="AlphaFoldDB" id="A0A6I1MK19"/>
<dbReference type="EC" id="2.7.13.3" evidence="3"/>
<dbReference type="InterPro" id="IPR005467">
    <property type="entry name" value="His_kinase_dom"/>
</dbReference>
<keyword evidence="8" id="KW-0547">Nucleotide-binding</keyword>
<evidence type="ECO:0000256" key="13">
    <source>
        <dbReference type="ARBA" id="ARBA00023136"/>
    </source>
</evidence>
<comment type="subcellular location">
    <subcellularLocation>
        <location evidence="2">Cell membrane</location>
        <topology evidence="2">Multi-pass membrane protein</topology>
    </subcellularLocation>
</comment>
<dbReference type="PROSITE" id="PS50109">
    <property type="entry name" value="HIS_KIN"/>
    <property type="match status" value="1"/>
</dbReference>
<dbReference type="SMART" id="SM00388">
    <property type="entry name" value="HisKA"/>
    <property type="match status" value="1"/>
</dbReference>
<protein>
    <recommendedName>
        <fullName evidence="3">histidine kinase</fullName>
        <ecNumber evidence="3">2.7.13.3</ecNumber>
    </recommendedName>
</protein>
<proteinExistence type="predicted"/>
<evidence type="ECO:0000256" key="11">
    <source>
        <dbReference type="ARBA" id="ARBA00022989"/>
    </source>
</evidence>
<dbReference type="InterPro" id="IPR036097">
    <property type="entry name" value="HisK_dim/P_sf"/>
</dbReference>
<keyword evidence="5" id="KW-0597">Phosphoprotein</keyword>
<feature type="coiled-coil region" evidence="14">
    <location>
        <begin position="108"/>
        <end position="135"/>
    </location>
</feature>
<comment type="catalytic activity">
    <reaction evidence="1">
        <text>ATP + protein L-histidine = ADP + protein N-phospho-L-histidine.</text>
        <dbReference type="EC" id="2.7.13.3"/>
    </reaction>
</comment>
<keyword evidence="10" id="KW-0067">ATP-binding</keyword>
<dbReference type="InterPro" id="IPR003661">
    <property type="entry name" value="HisK_dim/P_dom"/>
</dbReference>
<dbReference type="FunFam" id="1.10.287.130:FF:000008">
    <property type="entry name" value="Two-component sensor histidine kinase"/>
    <property type="match status" value="1"/>
</dbReference>
<feature type="transmembrane region" description="Helical" evidence="16">
    <location>
        <begin position="336"/>
        <end position="358"/>
    </location>
</feature>
<dbReference type="InterPro" id="IPR050398">
    <property type="entry name" value="HssS/ArlS-like"/>
</dbReference>
<evidence type="ECO:0000313" key="19">
    <source>
        <dbReference type="EMBL" id="MPQ42778.1"/>
    </source>
</evidence>
<dbReference type="GO" id="GO:0005886">
    <property type="term" value="C:plasma membrane"/>
    <property type="evidence" value="ECO:0007669"/>
    <property type="project" value="UniProtKB-SubCell"/>
</dbReference>
<feature type="transmembrane region" description="Helical" evidence="16">
    <location>
        <begin position="50"/>
        <end position="70"/>
    </location>
</feature>
<dbReference type="CDD" id="cd00082">
    <property type="entry name" value="HisKA"/>
    <property type="match status" value="1"/>
</dbReference>
<evidence type="ECO:0000256" key="12">
    <source>
        <dbReference type="ARBA" id="ARBA00023012"/>
    </source>
</evidence>
<feature type="domain" description="HAMP" evidence="18">
    <location>
        <begin position="535"/>
        <end position="587"/>
    </location>
</feature>
<dbReference type="PROSITE" id="PS50885">
    <property type="entry name" value="HAMP"/>
    <property type="match status" value="1"/>
</dbReference>
<accession>A0A6I1MK19</accession>
<dbReference type="Pfam" id="PF02518">
    <property type="entry name" value="HATPase_c"/>
    <property type="match status" value="1"/>
</dbReference>
<evidence type="ECO:0000259" key="17">
    <source>
        <dbReference type="PROSITE" id="PS50109"/>
    </source>
</evidence>
<feature type="domain" description="Histidine kinase" evidence="17">
    <location>
        <begin position="602"/>
        <end position="799"/>
    </location>
</feature>
<feature type="transmembrane region" description="Helical" evidence="16">
    <location>
        <begin position="408"/>
        <end position="429"/>
    </location>
</feature>
<feature type="transmembrane region" description="Helical" evidence="16">
    <location>
        <begin position="515"/>
        <end position="535"/>
    </location>
</feature>
<dbReference type="OrthoDB" id="9792991at2"/>
<dbReference type="EMBL" id="WHJC01000021">
    <property type="protein sequence ID" value="MPQ42778.1"/>
    <property type="molecule type" value="Genomic_DNA"/>
</dbReference>
<evidence type="ECO:0000256" key="15">
    <source>
        <dbReference type="SAM" id="MobiDB-lite"/>
    </source>
</evidence>
<dbReference type="PANTHER" id="PTHR45528:SF1">
    <property type="entry name" value="SENSOR HISTIDINE KINASE CPXA"/>
    <property type="match status" value="1"/>
</dbReference>
<keyword evidence="11 16" id="KW-1133">Transmembrane helix</keyword>
<gene>
    <name evidence="19" type="ORF">GBZ86_03290</name>
</gene>
<evidence type="ECO:0000256" key="3">
    <source>
        <dbReference type="ARBA" id="ARBA00012438"/>
    </source>
</evidence>
<evidence type="ECO:0000256" key="9">
    <source>
        <dbReference type="ARBA" id="ARBA00022777"/>
    </source>
</evidence>
<keyword evidence="4" id="KW-1003">Cell membrane</keyword>
<dbReference type="Gene3D" id="3.30.565.10">
    <property type="entry name" value="Histidine kinase-like ATPase, C-terminal domain"/>
    <property type="match status" value="1"/>
</dbReference>
<keyword evidence="13 16" id="KW-0472">Membrane</keyword>
<sequence>MSNINNTEIMDSGVSDSEHKKNLREKLKKKKIYKEREEKENNKDCKKKPIPFIISFISYVLIGFLIFGIIKSPTLKVDKFYNSNEFKNILLYEVAQSINNIVYYGVDNEHLLDKNNEYNKKVDELNKIYEEKEKNLSYDFQIQLEEVIAGKNIDLLNKILSYCGISYDTWKTLDETEKRLYISDFKKGYHFEEEKDNLKKMKDLETEKFKEEILGYETSEALSRYENAKSLLNRYINFKYYIVDNKNNKVITNMQGINDKVYIERELKENSEAYIIIKDDNSESNIDKKIINELHFDYNLFKEKDTDIYIQIPKNMQPGDDIYDIKEKYEGDSNNLFVKISLILGSIGTLIYLIYLIVNRKRYFIEGHLNKLYKILYTEVKIIGSVLLVSLSFILFVDFILFNSHYFYSHYLKCFFISIIFSLCLFITLNLNIKYIRNCNNVFKDLINRSLIIKIIVKLYRYFNSKKTSVKDAISLLYFEGKKSYKIWIILSISSFILIGGIIVTIISFNDPYSASVFVFIYTILVTIAVILIIINHLAQLQNIAKATEDISNGNLDINLSEEGDIVTARLAKNINNISKGLKLAVENKIKSERMKGELITNVSHDLKTPLTSIINYIHLLKDDKNTEEEKKEYIRILDKKSQRLKALIEDLFEVSKATSGSMELNLEKVEITALLRQTIGELKEKLDESNIIIRTKLPENKIYCNLDGNKTWRVFENLIINITKYSLYGSRAFIEIVERDNKVDIIMKNISAEELNFEVDEIVERFKRGDSSRHTEGSGLGLAISKSIVELQGGEFNIAIDGDLFKVIITFNKIENI</sequence>
<evidence type="ECO:0000256" key="16">
    <source>
        <dbReference type="SAM" id="Phobius"/>
    </source>
</evidence>
<reference evidence="19 20" key="1">
    <citation type="submission" date="2019-10" db="EMBL/GenBank/DDBJ databases">
        <title>The Genome Sequence of Clostridium tarantellae Isolated from Fish Brain.</title>
        <authorList>
            <person name="Bano L."/>
            <person name="Kiel M."/>
            <person name="Sales G."/>
            <person name="Doxey A.C."/>
            <person name="Mansfield M.J."/>
            <person name="Schiavone M."/>
            <person name="Rossetto O."/>
            <person name="Pirazzini M."/>
            <person name="Dobrindt U."/>
            <person name="Montecucco C."/>
        </authorList>
    </citation>
    <scope>NUCLEOTIDE SEQUENCE [LARGE SCALE GENOMIC DNA]</scope>
    <source>
        <strain evidence="19 20">DSM 3997</strain>
    </source>
</reference>
<dbReference type="SUPFAM" id="SSF55874">
    <property type="entry name" value="ATPase domain of HSP90 chaperone/DNA topoisomerase II/histidine kinase"/>
    <property type="match status" value="1"/>
</dbReference>
<keyword evidence="20" id="KW-1185">Reference proteome</keyword>